<dbReference type="Pfam" id="PF07287">
    <property type="entry name" value="AtuA"/>
    <property type="match status" value="1"/>
</dbReference>
<dbReference type="InterPro" id="IPR056362">
    <property type="entry name" value="AtuA-like_ferredoxin_dom"/>
</dbReference>
<reference evidence="3 4" key="1">
    <citation type="submission" date="2020-02" db="EMBL/GenBank/DDBJ databases">
        <title>Genome sequencing for Kineobactrum sp. M2.</title>
        <authorList>
            <person name="Park S.-J."/>
        </authorList>
    </citation>
    <scope>NUCLEOTIDE SEQUENCE [LARGE SCALE GENOMIC DNA]</scope>
    <source>
        <strain evidence="3 4">M2</strain>
    </source>
</reference>
<keyword evidence="4" id="KW-1185">Reference proteome</keyword>
<evidence type="ECO:0000259" key="2">
    <source>
        <dbReference type="Pfam" id="PF23544"/>
    </source>
</evidence>
<dbReference type="PANTHER" id="PTHR47708:SF2">
    <property type="entry name" value="SI:CH73-132F6.5"/>
    <property type="match status" value="1"/>
</dbReference>
<dbReference type="AlphaFoldDB" id="A0A6C0U4N0"/>
<dbReference type="InterPro" id="IPR010839">
    <property type="entry name" value="AtuA_N"/>
</dbReference>
<protein>
    <submittedName>
        <fullName evidence="3">DUF1446 domain-containing protein</fullName>
    </submittedName>
</protein>
<name>A0A6C0U4N0_9GAMM</name>
<organism evidence="3 4">
    <name type="scientific">Kineobactrum salinum</name>
    <dbReference type="NCBI Taxonomy" id="2708301"/>
    <lineage>
        <taxon>Bacteria</taxon>
        <taxon>Pseudomonadati</taxon>
        <taxon>Pseudomonadota</taxon>
        <taxon>Gammaproteobacteria</taxon>
        <taxon>Cellvibrionales</taxon>
        <taxon>Halieaceae</taxon>
        <taxon>Kineobactrum</taxon>
    </lineage>
</organism>
<dbReference type="EMBL" id="CP048711">
    <property type="protein sequence ID" value="QIB66888.1"/>
    <property type="molecule type" value="Genomic_DNA"/>
</dbReference>
<dbReference type="KEGG" id="kim:G3T16_17320"/>
<accession>A0A6C0U4N0</accession>
<sequence>MTAHQTVRIGCASAFYGDSQLAARQLVDRGDIDYLVFDYLAEVTMAILAKAQAKDHRLGFAMDFVTVAMKDVIADCARKGIKVIANAGGVNVPGCIAALEELCSSLSLDLRIAGIYGDDLAGREEELATLGLPELQSGAPLPRKLASINAYLGARPIVRALEADAQIIVTGRVVDSAVVIAPLMHEFGWAREDYDQLAQAALAGHVIECGAQCTGGNFTDWHQVPDFSNMSYPIVEVSEDASFIVQIPPKTGGMVTPGTVGEQLLYEIGDPANYLLPDVACDWTGVKFETVGKDQLRVSGARGRAPGPQYKVCAIHADGFKLSGNFFMAGPRCAEKARASLEAWVKRTRRYFAEQGWPDYRGVSLEIIGAEDTYGPHSRARETREVMGKFGLHHDNPAALTFASHERAYLATSGPPGMSGFALERVRPTPLMRVHSSLIDKSAVPVTIQLGSEIIEQRCFDGDESSAPATGTRYPGSPVPVTKDAIHVPLEALAWARSGDKGDNANIGVMSRKPEFVPYLREQLTAESVRNYFAHTVRGEVTRFELPGILAFNFFITEALGGGGTASLLVDPQGKALAQMLLSKTITVPAKLLE</sequence>
<feature type="domain" description="AtuA-like ferredoxin-fold" evidence="2">
    <location>
        <begin position="488"/>
        <end position="586"/>
    </location>
</feature>
<evidence type="ECO:0000313" key="4">
    <source>
        <dbReference type="Proteomes" id="UP000477680"/>
    </source>
</evidence>
<gene>
    <name evidence="3" type="ORF">G3T16_17320</name>
</gene>
<proteinExistence type="predicted"/>
<feature type="domain" description="Acyclic terpene utilisation N-terminal" evidence="1">
    <location>
        <begin position="7"/>
        <end position="449"/>
    </location>
</feature>
<evidence type="ECO:0000313" key="3">
    <source>
        <dbReference type="EMBL" id="QIB66888.1"/>
    </source>
</evidence>
<dbReference type="RefSeq" id="WP_163496318.1">
    <property type="nucleotide sequence ID" value="NZ_CP048711.1"/>
</dbReference>
<dbReference type="Pfam" id="PF23544">
    <property type="entry name" value="AtuA_ferredoxin"/>
    <property type="match status" value="1"/>
</dbReference>
<dbReference type="PANTHER" id="PTHR47708">
    <property type="match status" value="1"/>
</dbReference>
<evidence type="ECO:0000259" key="1">
    <source>
        <dbReference type="Pfam" id="PF07287"/>
    </source>
</evidence>
<dbReference type="Proteomes" id="UP000477680">
    <property type="component" value="Chromosome"/>
</dbReference>